<gene>
    <name evidence="4" type="ORF">JBS370_LOCUS30492</name>
    <name evidence="3" type="ORF">ZHD862_LOCUS29973</name>
</gene>
<evidence type="ECO:0000313" key="5">
    <source>
        <dbReference type="Proteomes" id="UP000663864"/>
    </source>
</evidence>
<dbReference type="InterPro" id="IPR012337">
    <property type="entry name" value="RNaseH-like_sf"/>
</dbReference>
<dbReference type="Proteomes" id="UP000663864">
    <property type="component" value="Unassembled WGS sequence"/>
</dbReference>
<evidence type="ECO:0000313" key="4">
    <source>
        <dbReference type="EMBL" id="CAF4077235.1"/>
    </source>
</evidence>
<feature type="region of interest" description="Disordered" evidence="1">
    <location>
        <begin position="69"/>
        <end position="103"/>
    </location>
</feature>
<dbReference type="SMART" id="SM00597">
    <property type="entry name" value="ZnF_TTF"/>
    <property type="match status" value="1"/>
</dbReference>
<evidence type="ECO:0000313" key="3">
    <source>
        <dbReference type="EMBL" id="CAF1339620.1"/>
    </source>
</evidence>
<reference evidence="3" key="1">
    <citation type="submission" date="2021-02" db="EMBL/GenBank/DDBJ databases">
        <authorList>
            <person name="Nowell W R."/>
        </authorList>
    </citation>
    <scope>NUCLEOTIDE SEQUENCE</scope>
</reference>
<sequence>MASKRCAGSILEYFTKKVKSTTTSVSTEGIGITDLSTNSGDEALEAPFVTQTTPLVNPLHLSNANNLLENNDESENRPEIFDNSDKSPNENNQTTSTQTTNLSTSNLSTQSVILISKCDLYCCNSSTPYHPVRNDELVLTTIDKRSCQKQWFRDHTWLTFCKVKKKVFCYPCRVAFEREIHPNTTLHPTYRSFVTEGFCDWKNARSRFKLHESTKMHATSIYVVDQQTKPTITAQLISATKRQQEQRRKALSIQISCIVYLLRQGLALRGHSDIESNLIQLLKLRSIDNDFLTEWINDKKYLSHDIINELCKEIYLLIIRDIVKEISNRKWFSLICDETCDESTLEQLCIGIRSVDDNYEIFEDILGLYELSRQDAPTIVEAIRDVLTRCGLNVLDCRGQGYDGASNMSGIYGGVSALILNQQPKAMYVHCIAHCLDLAVHDLTNQCATISTCISFVKEIIDFVRRSPKRLAILKEIFNQLSMSYSNLTPLCPMRWTMRAESYNSLLKNYEPVQEALYSLAEEKGGPGIKANGLYGQMNNFNFFFGLKLGHLIFSATEKLSRTIQGVNCCLQDVLCAAESVIHHFQRIRDDNSFKSFYSGVVKDSEDLTDKPILPRHRRPPKRYDSNPAVANFSSCEEFYRQQYIEALEIVVNMLKNRFTQKNFKLLCNVEKFIIHVANNSLDDPNDCVQSIKDFCYNDIDVERLKCEAIMIFDFFQSVIKTNQMNVKQITKISTICEILNTCEIGKQMFKEYHKLIKLYLTIPVTTATAERTFSKAIDTLEDPGSSILSCRL</sequence>
<feature type="compositionally biased region" description="Basic and acidic residues" evidence="1">
    <location>
        <begin position="74"/>
        <end position="88"/>
    </location>
</feature>
<accession>A0A815GGM7</accession>
<feature type="compositionally biased region" description="Low complexity" evidence="1">
    <location>
        <begin position="91"/>
        <end position="103"/>
    </location>
</feature>
<dbReference type="EMBL" id="CAJOBD010007061">
    <property type="protein sequence ID" value="CAF4077235.1"/>
    <property type="molecule type" value="Genomic_DNA"/>
</dbReference>
<dbReference type="Proteomes" id="UP000663836">
    <property type="component" value="Unassembled WGS sequence"/>
</dbReference>
<proteinExistence type="predicted"/>
<protein>
    <recommendedName>
        <fullName evidence="2">TTF-type domain-containing protein</fullName>
    </recommendedName>
</protein>
<organism evidence="3 5">
    <name type="scientific">Rotaria sordida</name>
    <dbReference type="NCBI Taxonomy" id="392033"/>
    <lineage>
        <taxon>Eukaryota</taxon>
        <taxon>Metazoa</taxon>
        <taxon>Spiralia</taxon>
        <taxon>Gnathifera</taxon>
        <taxon>Rotifera</taxon>
        <taxon>Eurotatoria</taxon>
        <taxon>Bdelloidea</taxon>
        <taxon>Philodinida</taxon>
        <taxon>Philodinidae</taxon>
        <taxon>Rotaria</taxon>
    </lineage>
</organism>
<dbReference type="InterPro" id="IPR006580">
    <property type="entry name" value="Znf_TTF"/>
</dbReference>
<dbReference type="InterPro" id="IPR025398">
    <property type="entry name" value="DUF4371"/>
</dbReference>
<name>A0A815GGM7_9BILA</name>
<dbReference type="EMBL" id="CAJNOT010002732">
    <property type="protein sequence ID" value="CAF1339620.1"/>
    <property type="molecule type" value="Genomic_DNA"/>
</dbReference>
<dbReference type="SUPFAM" id="SSF53098">
    <property type="entry name" value="Ribonuclease H-like"/>
    <property type="match status" value="1"/>
</dbReference>
<dbReference type="Pfam" id="PF14291">
    <property type="entry name" value="DUF4371"/>
    <property type="match status" value="1"/>
</dbReference>
<dbReference type="AlphaFoldDB" id="A0A815GGM7"/>
<evidence type="ECO:0000256" key="1">
    <source>
        <dbReference type="SAM" id="MobiDB-lite"/>
    </source>
</evidence>
<dbReference type="PANTHER" id="PTHR45749">
    <property type="match status" value="1"/>
</dbReference>
<comment type="caution">
    <text evidence="3">The sequence shown here is derived from an EMBL/GenBank/DDBJ whole genome shotgun (WGS) entry which is preliminary data.</text>
</comment>
<dbReference type="PANTHER" id="PTHR45749:SF21">
    <property type="entry name" value="DUF4371 DOMAIN-CONTAINING PROTEIN"/>
    <property type="match status" value="1"/>
</dbReference>
<evidence type="ECO:0000259" key="2">
    <source>
        <dbReference type="SMART" id="SM00597"/>
    </source>
</evidence>
<feature type="domain" description="TTF-type" evidence="2">
    <location>
        <begin position="143"/>
        <end position="234"/>
    </location>
</feature>